<evidence type="ECO:0000313" key="2">
    <source>
        <dbReference type="EMBL" id="PMD68826.1"/>
    </source>
</evidence>
<feature type="transmembrane region" description="Helical" evidence="1">
    <location>
        <begin position="68"/>
        <end position="93"/>
    </location>
</feature>
<dbReference type="AlphaFoldDB" id="A0A2N7AT18"/>
<sequence length="449" mass="51313">MEMYQYGSVISMLALLLIFLLFSVVINYFLFNRELIAPAFLFSVSFFISVPWALLYKKKWSLDISSNTFMVILGGVVTFMIVSLVVDRVSILIEPRINMEVNHSNFKEISKMKSIIVLVLELITVVLTIKYIKNVAPSGSLSESIDLYRWKTSDNIDLPSMDRYLSWLRTFTDASGIFFSYIVSRNIILLKKISYIDIMIFLVSACSGYLLGSRGSTVLLIVGLLVYIYFSYFQKKSNIFTINTKTLVVISISFVLLVLTFQVSASFLGREISNYSMSDYLSIYFGAEIKNLDTFLTGGSFPVKTSFFGEQTFIYLHQAIDRIIGNGNNIRFILPFLNVNGYSLGNVYTTFYPYIYDFGYVGVPILVGFMAFTSQIIYIRSKREIVLGKDLPVYVLIYGRISACLLLSFFSNKFYENIFSVNFIEMILVWIVLITVLPKKGKIINYNEV</sequence>
<protein>
    <recommendedName>
        <fullName evidence="4">Oligosaccharide repeat unit polymerase</fullName>
    </recommendedName>
</protein>
<gene>
    <name evidence="2" type="ORF">CBP76_08990</name>
</gene>
<comment type="caution">
    <text evidence="2">The sequence shown here is derived from an EMBL/GenBank/DDBJ whole genome shotgun (WGS) entry which is preliminary data.</text>
</comment>
<dbReference type="NCBIfam" id="TIGR04370">
    <property type="entry name" value="glyco_rpt_poly"/>
    <property type="match status" value="1"/>
</dbReference>
<accession>A0A2N7AT18</accession>
<feature type="transmembrane region" description="Helical" evidence="1">
    <location>
        <begin position="114"/>
        <end position="132"/>
    </location>
</feature>
<feature type="transmembrane region" description="Helical" evidence="1">
    <location>
        <begin position="358"/>
        <end position="379"/>
    </location>
</feature>
<feature type="transmembrane region" description="Helical" evidence="1">
    <location>
        <begin position="35"/>
        <end position="56"/>
    </location>
</feature>
<evidence type="ECO:0000256" key="1">
    <source>
        <dbReference type="SAM" id="Phobius"/>
    </source>
</evidence>
<dbReference type="Proteomes" id="UP000235649">
    <property type="component" value="Unassembled WGS sequence"/>
</dbReference>
<evidence type="ECO:0008006" key="4">
    <source>
        <dbReference type="Google" id="ProtNLM"/>
    </source>
</evidence>
<feature type="transmembrane region" description="Helical" evidence="1">
    <location>
        <begin position="391"/>
        <end position="411"/>
    </location>
</feature>
<keyword evidence="1" id="KW-0472">Membrane</keyword>
<feature type="transmembrane region" description="Helical" evidence="1">
    <location>
        <begin position="6"/>
        <end position="30"/>
    </location>
</feature>
<keyword evidence="1" id="KW-0812">Transmembrane</keyword>
<feature type="transmembrane region" description="Helical" evidence="1">
    <location>
        <begin position="417"/>
        <end position="437"/>
    </location>
</feature>
<keyword evidence="3" id="KW-1185">Reference proteome</keyword>
<keyword evidence="1" id="KW-1133">Transmembrane helix</keyword>
<feature type="transmembrane region" description="Helical" evidence="1">
    <location>
        <begin position="218"/>
        <end position="234"/>
    </location>
</feature>
<feature type="transmembrane region" description="Helical" evidence="1">
    <location>
        <begin position="164"/>
        <end position="183"/>
    </location>
</feature>
<organism evidence="2 3">
    <name type="scientific">Companilactobacillus nuruki</name>
    <dbReference type="NCBI Taxonomy" id="1993540"/>
    <lineage>
        <taxon>Bacteria</taxon>
        <taxon>Bacillati</taxon>
        <taxon>Bacillota</taxon>
        <taxon>Bacilli</taxon>
        <taxon>Lactobacillales</taxon>
        <taxon>Lactobacillaceae</taxon>
        <taxon>Companilactobacillus</taxon>
    </lineage>
</organism>
<evidence type="ECO:0000313" key="3">
    <source>
        <dbReference type="Proteomes" id="UP000235649"/>
    </source>
</evidence>
<reference evidence="2 3" key="1">
    <citation type="submission" date="2017-05" db="EMBL/GenBank/DDBJ databases">
        <title>Lactobacillus nurukis nov., sp. nov., isolated from nuruk.</title>
        <authorList>
            <person name="Kim S.-J."/>
        </authorList>
    </citation>
    <scope>NUCLEOTIDE SEQUENCE [LARGE SCALE GENOMIC DNA]</scope>
    <source>
        <strain evidence="2 3">SYF10-1a</strain>
    </source>
</reference>
<dbReference type="EMBL" id="NIPR01000034">
    <property type="protein sequence ID" value="PMD68826.1"/>
    <property type="molecule type" value="Genomic_DNA"/>
</dbReference>
<proteinExistence type="predicted"/>
<dbReference type="OrthoDB" id="2083423at2"/>
<name>A0A2N7AT18_9LACO</name>
<feature type="transmembrane region" description="Helical" evidence="1">
    <location>
        <begin position="246"/>
        <end position="268"/>
    </location>
</feature>